<dbReference type="EMBL" id="VSRR010004582">
    <property type="protein sequence ID" value="MPC40108.1"/>
    <property type="molecule type" value="Genomic_DNA"/>
</dbReference>
<reference evidence="1 2" key="1">
    <citation type="submission" date="2019-05" db="EMBL/GenBank/DDBJ databases">
        <title>Another draft genome of Portunus trituberculatus and its Hox gene families provides insights of decapod evolution.</title>
        <authorList>
            <person name="Jeong J.-H."/>
            <person name="Song I."/>
            <person name="Kim S."/>
            <person name="Choi T."/>
            <person name="Kim D."/>
            <person name="Ryu S."/>
            <person name="Kim W."/>
        </authorList>
    </citation>
    <scope>NUCLEOTIDE SEQUENCE [LARGE SCALE GENOMIC DNA]</scope>
    <source>
        <tissue evidence="1">Muscle</tissue>
    </source>
</reference>
<gene>
    <name evidence="1" type="ORF">E2C01_033661</name>
</gene>
<evidence type="ECO:0000313" key="1">
    <source>
        <dbReference type="EMBL" id="MPC40108.1"/>
    </source>
</evidence>
<dbReference type="AlphaFoldDB" id="A0A5B7F4P9"/>
<evidence type="ECO:0000313" key="2">
    <source>
        <dbReference type="Proteomes" id="UP000324222"/>
    </source>
</evidence>
<comment type="caution">
    <text evidence="1">The sequence shown here is derived from an EMBL/GenBank/DDBJ whole genome shotgun (WGS) entry which is preliminary data.</text>
</comment>
<keyword evidence="2" id="KW-1185">Reference proteome</keyword>
<accession>A0A5B7F4P9</accession>
<name>A0A5B7F4P9_PORTR</name>
<organism evidence="1 2">
    <name type="scientific">Portunus trituberculatus</name>
    <name type="common">Swimming crab</name>
    <name type="synonym">Neptunus trituberculatus</name>
    <dbReference type="NCBI Taxonomy" id="210409"/>
    <lineage>
        <taxon>Eukaryota</taxon>
        <taxon>Metazoa</taxon>
        <taxon>Ecdysozoa</taxon>
        <taxon>Arthropoda</taxon>
        <taxon>Crustacea</taxon>
        <taxon>Multicrustacea</taxon>
        <taxon>Malacostraca</taxon>
        <taxon>Eumalacostraca</taxon>
        <taxon>Eucarida</taxon>
        <taxon>Decapoda</taxon>
        <taxon>Pleocyemata</taxon>
        <taxon>Brachyura</taxon>
        <taxon>Eubrachyura</taxon>
        <taxon>Portunoidea</taxon>
        <taxon>Portunidae</taxon>
        <taxon>Portuninae</taxon>
        <taxon>Portunus</taxon>
    </lineage>
</organism>
<proteinExistence type="predicted"/>
<protein>
    <submittedName>
        <fullName evidence="1">Uncharacterized protein</fullName>
    </submittedName>
</protein>
<dbReference type="Proteomes" id="UP000324222">
    <property type="component" value="Unassembled WGS sequence"/>
</dbReference>
<sequence>MPTARLVEKEEKDVVGCGVRVAGSDVALVRVVVVGDARAITHAMAQIKCACTHTHTEHSRRAGLMHLSSSQRLLQKELDSGLDICTGGEGAIGSPISK</sequence>